<dbReference type="Proteomes" id="UP000054498">
    <property type="component" value="Unassembled WGS sequence"/>
</dbReference>
<feature type="signal peptide" evidence="1">
    <location>
        <begin position="1"/>
        <end position="21"/>
    </location>
</feature>
<dbReference type="KEGG" id="mng:MNEG_5255"/>
<sequence>MTRIKATVAVMLLVMMAGALSQPTGPAVVYSAPKPGNIKGSVLVISVNNASDANVASALDCQKAGADGRVQCLRLRDQRGRGNKPGGCGKYCLDYHKKTPPEVIGNAFGCTPAFGRSYLPIQSTQTTCSACGGRTDDKPACTPSGAWLQHTCTLLDGVDPAKPQYQAGGDAEGWLSGTIAVRLPDCGDAKSGKPLITAYECEACSATGARDGCLKCSRQWQASCGFTRARLILGTFKEAIAYLDSHSCVPCALNEKQDARDKCFAQVTSDANPSGWPDLSQAAFKQYGRPKQLPKMWA</sequence>
<gene>
    <name evidence="2" type="ORF">MNEG_5255</name>
</gene>
<accession>A0A0D2NB36</accession>
<dbReference type="RefSeq" id="XP_013901720.1">
    <property type="nucleotide sequence ID" value="XM_014046266.1"/>
</dbReference>
<proteinExistence type="predicted"/>
<name>A0A0D2NB36_9CHLO</name>
<keyword evidence="3" id="KW-1185">Reference proteome</keyword>
<reference evidence="2 3" key="1">
    <citation type="journal article" date="2013" name="BMC Genomics">
        <title>Reconstruction of the lipid metabolism for the microalga Monoraphidium neglectum from its genome sequence reveals characteristics suitable for biofuel production.</title>
        <authorList>
            <person name="Bogen C."/>
            <person name="Al-Dilaimi A."/>
            <person name="Albersmeier A."/>
            <person name="Wichmann J."/>
            <person name="Grundmann M."/>
            <person name="Rupp O."/>
            <person name="Lauersen K.J."/>
            <person name="Blifernez-Klassen O."/>
            <person name="Kalinowski J."/>
            <person name="Goesmann A."/>
            <person name="Mussgnug J.H."/>
            <person name="Kruse O."/>
        </authorList>
    </citation>
    <scope>NUCLEOTIDE SEQUENCE [LARGE SCALE GENOMIC DNA]</scope>
    <source>
        <strain evidence="2 3">SAG 48.87</strain>
    </source>
</reference>
<dbReference type="GeneID" id="25738132"/>
<evidence type="ECO:0000313" key="3">
    <source>
        <dbReference type="Proteomes" id="UP000054498"/>
    </source>
</evidence>
<organism evidence="2 3">
    <name type="scientific">Monoraphidium neglectum</name>
    <dbReference type="NCBI Taxonomy" id="145388"/>
    <lineage>
        <taxon>Eukaryota</taxon>
        <taxon>Viridiplantae</taxon>
        <taxon>Chlorophyta</taxon>
        <taxon>core chlorophytes</taxon>
        <taxon>Chlorophyceae</taxon>
        <taxon>CS clade</taxon>
        <taxon>Sphaeropleales</taxon>
        <taxon>Selenastraceae</taxon>
        <taxon>Monoraphidium</taxon>
    </lineage>
</organism>
<evidence type="ECO:0000313" key="2">
    <source>
        <dbReference type="EMBL" id="KIZ02701.1"/>
    </source>
</evidence>
<protein>
    <submittedName>
        <fullName evidence="2">Uncharacterized protein</fullName>
    </submittedName>
</protein>
<evidence type="ECO:0000256" key="1">
    <source>
        <dbReference type="SAM" id="SignalP"/>
    </source>
</evidence>
<feature type="chain" id="PRO_5002247615" evidence="1">
    <location>
        <begin position="22"/>
        <end position="298"/>
    </location>
</feature>
<dbReference type="EMBL" id="KK100993">
    <property type="protein sequence ID" value="KIZ02701.1"/>
    <property type="molecule type" value="Genomic_DNA"/>
</dbReference>
<dbReference type="AlphaFoldDB" id="A0A0D2NB36"/>
<keyword evidence="1" id="KW-0732">Signal</keyword>